<evidence type="ECO:0000256" key="3">
    <source>
        <dbReference type="ARBA" id="ARBA00022898"/>
    </source>
</evidence>
<gene>
    <name evidence="6" type="ORF">ACCI51_09460</name>
</gene>
<proteinExistence type="predicted"/>
<dbReference type="InterPro" id="IPR009006">
    <property type="entry name" value="Ala_racemase/Decarboxylase_C"/>
</dbReference>
<dbReference type="EC" id="4.1.1.20" evidence="6"/>
<dbReference type="PRINTS" id="PR01179">
    <property type="entry name" value="ODADCRBXLASE"/>
</dbReference>
<dbReference type="PROSITE" id="PS00878">
    <property type="entry name" value="ODR_DC_2_1"/>
    <property type="match status" value="1"/>
</dbReference>
<evidence type="ECO:0000313" key="7">
    <source>
        <dbReference type="Proteomes" id="UP001569414"/>
    </source>
</evidence>
<evidence type="ECO:0000256" key="1">
    <source>
        <dbReference type="ARBA" id="ARBA00001933"/>
    </source>
</evidence>
<dbReference type="Gene3D" id="2.40.37.10">
    <property type="entry name" value="Lyase, Ornithine Decarboxylase, Chain A, domain 1"/>
    <property type="match status" value="1"/>
</dbReference>
<evidence type="ECO:0000313" key="6">
    <source>
        <dbReference type="EMBL" id="MFA0790770.1"/>
    </source>
</evidence>
<accession>A0ABV4NN47</accession>
<dbReference type="SUPFAM" id="SSF51419">
    <property type="entry name" value="PLP-binding barrel"/>
    <property type="match status" value="1"/>
</dbReference>
<organism evidence="6 7">
    <name type="scientific">Microbulbifer echini</name>
    <dbReference type="NCBI Taxonomy" id="1529067"/>
    <lineage>
        <taxon>Bacteria</taxon>
        <taxon>Pseudomonadati</taxon>
        <taxon>Pseudomonadota</taxon>
        <taxon>Gammaproteobacteria</taxon>
        <taxon>Cellvibrionales</taxon>
        <taxon>Microbulbiferaceae</taxon>
        <taxon>Microbulbifer</taxon>
    </lineage>
</organism>
<keyword evidence="2" id="KW-0210">Decarboxylase</keyword>
<dbReference type="Proteomes" id="UP001569414">
    <property type="component" value="Unassembled WGS sequence"/>
</dbReference>
<feature type="domain" description="Orn/DAP/Arg decarboxylase 2 N-terminal" evidence="5">
    <location>
        <begin position="55"/>
        <end position="297"/>
    </location>
</feature>
<dbReference type="PANTHER" id="PTHR43727:SF2">
    <property type="entry name" value="GROUP IV DECARBOXYLASE"/>
    <property type="match status" value="1"/>
</dbReference>
<evidence type="ECO:0000259" key="5">
    <source>
        <dbReference type="Pfam" id="PF02784"/>
    </source>
</evidence>
<comment type="cofactor">
    <cofactor evidence="1">
        <name>pyridoxal 5'-phosphate</name>
        <dbReference type="ChEBI" id="CHEBI:597326"/>
    </cofactor>
</comment>
<keyword evidence="3" id="KW-0663">Pyridoxal phosphate</keyword>
<dbReference type="InterPro" id="IPR029066">
    <property type="entry name" value="PLP-binding_barrel"/>
</dbReference>
<dbReference type="InterPro" id="IPR000183">
    <property type="entry name" value="Orn/DAP/Arg_de-COase"/>
</dbReference>
<dbReference type="InterPro" id="IPR002986">
    <property type="entry name" value="DAP_deCOOHase_LysA"/>
</dbReference>
<protein>
    <submittedName>
        <fullName evidence="6">Diaminopimelate decarboxylase</fullName>
        <ecNumber evidence="6">4.1.1.20</ecNumber>
    </submittedName>
</protein>
<dbReference type="RefSeq" id="WP_371843394.1">
    <property type="nucleotide sequence ID" value="NZ_JBGMEL010000008.1"/>
</dbReference>
<keyword evidence="7" id="KW-1185">Reference proteome</keyword>
<dbReference type="Gene3D" id="3.20.20.10">
    <property type="entry name" value="Alanine racemase"/>
    <property type="match status" value="1"/>
</dbReference>
<dbReference type="InterPro" id="IPR022644">
    <property type="entry name" value="De-COase2_N"/>
</dbReference>
<sequence>MNSIPQPTTNLMLAHPWWQREDLKYINRRLYLAGQSLEQIAKQVGTPTFVYSTQRIRENIKRLRVALSQTGLEFDIYYAMKANRNPSILTHLAANGDIGIDACSPKEVLRAMSCGFSAEKISFTGTSVSMDDWNFLYRQQGIKINLDSLAALKNYGAYGKGKKVGIRINPALGLGYNDNTLLRYSGTEVTKFGIYQEQLDEAMAIARFYDLKISRVHFHTGCGYLNQQLPVWDEILAASLEFIDRLGNINEVNLGGGLGVPHTSNDAPLDLSNWKKIIHRHFKGKNIRIAIEPGDYLLKDAGVLLLQTVYLEPRRDKFFLGVNGGFNLAIEPGFYQMPCEPTPCVIKGNKKIKVTIAGNINESVDIWAKDIDIPEMNTGDTLVLINAGAYASAMSSNHCMRGEFNEIVIP</sequence>
<dbReference type="InterPro" id="IPR022653">
    <property type="entry name" value="De-COase2_pyr-phos_BS"/>
</dbReference>
<comment type="caution">
    <text evidence="6">The sequence shown here is derived from an EMBL/GenBank/DDBJ whole genome shotgun (WGS) entry which is preliminary data.</text>
</comment>
<name>A0ABV4NN47_9GAMM</name>
<dbReference type="GO" id="GO:0008836">
    <property type="term" value="F:diaminopimelate decarboxylase activity"/>
    <property type="evidence" value="ECO:0007669"/>
    <property type="project" value="UniProtKB-EC"/>
</dbReference>
<keyword evidence="4 6" id="KW-0456">Lyase</keyword>
<dbReference type="CDD" id="cd06828">
    <property type="entry name" value="PLPDE_III_DapDC"/>
    <property type="match status" value="1"/>
</dbReference>
<evidence type="ECO:0000256" key="4">
    <source>
        <dbReference type="ARBA" id="ARBA00023239"/>
    </source>
</evidence>
<dbReference type="EMBL" id="JBGMEL010000008">
    <property type="protein sequence ID" value="MFA0790770.1"/>
    <property type="molecule type" value="Genomic_DNA"/>
</dbReference>
<dbReference type="PRINTS" id="PR01181">
    <property type="entry name" value="DAPDCRBXLASE"/>
</dbReference>
<dbReference type="SUPFAM" id="SSF50621">
    <property type="entry name" value="Alanine racemase C-terminal domain-like"/>
    <property type="match status" value="1"/>
</dbReference>
<reference evidence="6 7" key="1">
    <citation type="submission" date="2024-08" db="EMBL/GenBank/DDBJ databases">
        <authorList>
            <person name="Ishaq N."/>
        </authorList>
    </citation>
    <scope>NUCLEOTIDE SEQUENCE [LARGE SCALE GENOMIC DNA]</scope>
    <source>
        <strain evidence="6 7">JCM 30400</strain>
    </source>
</reference>
<evidence type="ECO:0000256" key="2">
    <source>
        <dbReference type="ARBA" id="ARBA00022793"/>
    </source>
</evidence>
<dbReference type="Pfam" id="PF02784">
    <property type="entry name" value="Orn_Arg_deC_N"/>
    <property type="match status" value="1"/>
</dbReference>
<dbReference type="PANTHER" id="PTHR43727">
    <property type="entry name" value="DIAMINOPIMELATE DECARBOXYLASE"/>
    <property type="match status" value="1"/>
</dbReference>